<evidence type="ECO:0000313" key="3">
    <source>
        <dbReference type="Proteomes" id="UP001462640"/>
    </source>
</evidence>
<gene>
    <name evidence="2" type="ORF">ABDJ40_24035</name>
</gene>
<reference evidence="2 3" key="1">
    <citation type="submission" date="2024-05" db="EMBL/GenBank/DDBJ databases">
        <title>Roseateles sp. 2.12 16S ribosomal RNA gene Genome sequencing and assembly.</title>
        <authorList>
            <person name="Woo H."/>
        </authorList>
    </citation>
    <scope>NUCLEOTIDE SEQUENCE [LARGE SCALE GENOMIC DNA]</scope>
    <source>
        <strain evidence="2 3">2.12</strain>
    </source>
</reference>
<dbReference type="InterPro" id="IPR050583">
    <property type="entry name" value="Mycobacterial_A85_antigen"/>
</dbReference>
<dbReference type="Gene3D" id="3.40.50.1820">
    <property type="entry name" value="alpha/beta hydrolase"/>
    <property type="match status" value="1"/>
</dbReference>
<dbReference type="RefSeq" id="WP_347613577.1">
    <property type="nucleotide sequence ID" value="NZ_JBDPZC010000021.1"/>
</dbReference>
<accession>A0ABV0GLB5</accession>
<proteinExistence type="predicted"/>
<dbReference type="EMBL" id="JBDPZC010000021">
    <property type="protein sequence ID" value="MEO3715856.1"/>
    <property type="molecule type" value="Genomic_DNA"/>
</dbReference>
<evidence type="ECO:0000256" key="1">
    <source>
        <dbReference type="SAM" id="SignalP"/>
    </source>
</evidence>
<evidence type="ECO:0000313" key="2">
    <source>
        <dbReference type="EMBL" id="MEO3715856.1"/>
    </source>
</evidence>
<organism evidence="2 3">
    <name type="scientific">Roseateles flavus</name>
    <dbReference type="NCBI Taxonomy" id="3149041"/>
    <lineage>
        <taxon>Bacteria</taxon>
        <taxon>Pseudomonadati</taxon>
        <taxon>Pseudomonadota</taxon>
        <taxon>Betaproteobacteria</taxon>
        <taxon>Burkholderiales</taxon>
        <taxon>Sphaerotilaceae</taxon>
        <taxon>Roseateles</taxon>
    </lineage>
</organism>
<feature type="signal peptide" evidence="1">
    <location>
        <begin position="1"/>
        <end position="21"/>
    </location>
</feature>
<dbReference type="Pfam" id="PF00756">
    <property type="entry name" value="Esterase"/>
    <property type="match status" value="1"/>
</dbReference>
<dbReference type="SUPFAM" id="SSF53474">
    <property type="entry name" value="alpha/beta-Hydrolases"/>
    <property type="match status" value="1"/>
</dbReference>
<dbReference type="InterPro" id="IPR029058">
    <property type="entry name" value="AB_hydrolase_fold"/>
</dbReference>
<dbReference type="Proteomes" id="UP001462640">
    <property type="component" value="Unassembled WGS sequence"/>
</dbReference>
<dbReference type="GO" id="GO:0016787">
    <property type="term" value="F:hydrolase activity"/>
    <property type="evidence" value="ECO:0007669"/>
    <property type="project" value="UniProtKB-KW"/>
</dbReference>
<feature type="chain" id="PRO_5046553321" evidence="1">
    <location>
        <begin position="22"/>
        <end position="309"/>
    </location>
</feature>
<keyword evidence="1" id="KW-0732">Signal</keyword>
<dbReference type="PANTHER" id="PTHR48098">
    <property type="entry name" value="ENTEROCHELIN ESTERASE-RELATED"/>
    <property type="match status" value="1"/>
</dbReference>
<dbReference type="PANTHER" id="PTHR48098:SF6">
    <property type="entry name" value="FERRI-BACILLIBACTIN ESTERASE BESA"/>
    <property type="match status" value="1"/>
</dbReference>
<name>A0ABV0GLB5_9BURK</name>
<keyword evidence="2" id="KW-0378">Hydrolase</keyword>
<dbReference type="InterPro" id="IPR000801">
    <property type="entry name" value="Esterase-like"/>
</dbReference>
<protein>
    <submittedName>
        <fullName evidence="2">Alpha/beta hydrolase-fold protein</fullName>
    </submittedName>
</protein>
<sequence length="309" mass="33989">MNRRQLMQGAAALAVPCAVVAGADALPQLAAGRLERLVLEDATLGPRPVDVWLPPGYRADRPHAVLYMHDGQMLFDPRSTWNRQAWAVDAVAAPLIADGILRDFIVVGLHNHAEQRHAEFFPQACWPAIEKTAPGQRYLAGQLKRPPLSDAYLRSLVRELKPRIDARYATDPRPASTFLMGSSMGGLISLYGLCEYPEVFGGAAALSTHWIGLYERNAEIPGALLSYLERKLPAPGTHRLYLDRGTAGLDALYDEAQARVDALLAAHGHRPPLTQTRVFEDADHTEQHWARRLALPLRALLARADDAPA</sequence>
<comment type="caution">
    <text evidence="2">The sequence shown here is derived from an EMBL/GenBank/DDBJ whole genome shotgun (WGS) entry which is preliminary data.</text>
</comment>
<keyword evidence="3" id="KW-1185">Reference proteome</keyword>